<dbReference type="Proteomes" id="UP000675121">
    <property type="component" value="Unassembled WGS sequence"/>
</dbReference>
<keyword evidence="2" id="KW-1185">Reference proteome</keyword>
<name>A0A9N8MMA4_9BURK</name>
<comment type="caution">
    <text evidence="1">The sequence shown here is derived from an EMBL/GenBank/DDBJ whole genome shotgun (WGS) entry which is preliminary data.</text>
</comment>
<sequence length="215" mass="22485">MMAMTNPVTQVQVQGAAVSAACRGLSRALAFALFTYMPVVVFAQPLPGTPGPVASVTGGPSVAQTAPTTVLAQAAQSAGVRRCYSAINLVSSRVFSDAQHEDVVLDWDHKSPDTAPFFSLSGMEYQSGAAVFSLTTVPALMGGCAILAERISSAPLSCKDVARSELAGYHGTPLVRAVTVYTAPGRPRETVTLVDAPPSCVIVRRQVQFEWGTAQ</sequence>
<proteinExistence type="predicted"/>
<accession>A0A9N8MMA4</accession>
<gene>
    <name evidence="1" type="ORF">R70211_01281</name>
</gene>
<evidence type="ECO:0000313" key="1">
    <source>
        <dbReference type="EMBL" id="CAE6871607.1"/>
    </source>
</evidence>
<organism evidence="1 2">
    <name type="scientific">Paraburkholderia domus</name>
    <dbReference type="NCBI Taxonomy" id="2793075"/>
    <lineage>
        <taxon>Bacteria</taxon>
        <taxon>Pseudomonadati</taxon>
        <taxon>Pseudomonadota</taxon>
        <taxon>Betaproteobacteria</taxon>
        <taxon>Burkholderiales</taxon>
        <taxon>Burkholderiaceae</taxon>
        <taxon>Paraburkholderia</taxon>
    </lineage>
</organism>
<reference evidence="1" key="1">
    <citation type="submission" date="2021-02" db="EMBL/GenBank/DDBJ databases">
        <authorList>
            <person name="Vanwijnsberghe S."/>
        </authorList>
    </citation>
    <scope>NUCLEOTIDE SEQUENCE</scope>
    <source>
        <strain evidence="1">R-70211</strain>
    </source>
</reference>
<protein>
    <submittedName>
        <fullName evidence="1">Uncharacterized protein</fullName>
    </submittedName>
</protein>
<dbReference type="RefSeq" id="WP_201139622.1">
    <property type="nucleotide sequence ID" value="NZ_CAJNAS010000003.1"/>
</dbReference>
<dbReference type="EMBL" id="CAJNAS010000003">
    <property type="protein sequence ID" value="CAE6871607.1"/>
    <property type="molecule type" value="Genomic_DNA"/>
</dbReference>
<evidence type="ECO:0000313" key="2">
    <source>
        <dbReference type="Proteomes" id="UP000675121"/>
    </source>
</evidence>
<dbReference type="AlphaFoldDB" id="A0A9N8MMA4"/>